<keyword evidence="1" id="KW-0472">Membrane</keyword>
<feature type="transmembrane region" description="Helical" evidence="1">
    <location>
        <begin position="125"/>
        <end position="145"/>
    </location>
</feature>
<evidence type="ECO:0000256" key="1">
    <source>
        <dbReference type="SAM" id="Phobius"/>
    </source>
</evidence>
<dbReference type="RefSeq" id="WP_345331083.1">
    <property type="nucleotide sequence ID" value="NZ_BAABJI010000002.1"/>
</dbReference>
<evidence type="ECO:0000313" key="3">
    <source>
        <dbReference type="Proteomes" id="UP001501436"/>
    </source>
</evidence>
<sequence>MTSIDNITNKFWSAVVKSTATNVFSLAIFRILTGAFLLLVLTINYAWMADLPLALFTPPVLSPINLFAAGFPHKAWLLIADFVLLLTPIAIILGIKPRIATLLFAVTRLIVLNYQYAFGKIDHEILLATMLVCMAFSGWGQRLALWPDKASKYDSTSKSLALLAVLICFGYFSAAFEKAIFWLNLDMNTTGSARWFYNSLYNYQREPLLAPLLKMSPFWVFKAMDITGVIFELLPFAALLYSRKLWQSWLLLAAGFHLVNLLFFNINFIVNGIVYLAFIDYTTIYATVRRLIATPWFKAAVAGIIIYAAYVRVVSILNFEKIGIVFLPYSINMQLYGMVSLWLLICTTMLIGILYSKEETTLSRADILSQQLHKSNLIDHQTTI</sequence>
<name>A0ABP9FUT3_9SPHI</name>
<feature type="transmembrane region" description="Helical" evidence="1">
    <location>
        <begin position="157"/>
        <end position="176"/>
    </location>
</feature>
<keyword evidence="1" id="KW-0812">Transmembrane</keyword>
<protein>
    <recommendedName>
        <fullName evidence="4">HTTM domain-containing protein</fullName>
    </recommendedName>
</protein>
<keyword evidence="1" id="KW-1133">Transmembrane helix</keyword>
<feature type="transmembrane region" description="Helical" evidence="1">
    <location>
        <begin position="27"/>
        <end position="47"/>
    </location>
</feature>
<keyword evidence="3" id="KW-1185">Reference proteome</keyword>
<evidence type="ECO:0008006" key="4">
    <source>
        <dbReference type="Google" id="ProtNLM"/>
    </source>
</evidence>
<proteinExistence type="predicted"/>
<feature type="transmembrane region" description="Helical" evidence="1">
    <location>
        <begin position="295"/>
        <end position="315"/>
    </location>
</feature>
<dbReference type="EMBL" id="BAABJI010000002">
    <property type="protein sequence ID" value="GAA4916670.1"/>
    <property type="molecule type" value="Genomic_DNA"/>
</dbReference>
<evidence type="ECO:0000313" key="2">
    <source>
        <dbReference type="EMBL" id="GAA4916670.1"/>
    </source>
</evidence>
<gene>
    <name evidence="2" type="ORF">GCM10023313_20320</name>
</gene>
<comment type="caution">
    <text evidence="2">The sequence shown here is derived from an EMBL/GenBank/DDBJ whole genome shotgun (WGS) entry which is preliminary data.</text>
</comment>
<organism evidence="2 3">
    <name type="scientific">Mucilaginibacter defluvii</name>
    <dbReference type="NCBI Taxonomy" id="1196019"/>
    <lineage>
        <taxon>Bacteria</taxon>
        <taxon>Pseudomonadati</taxon>
        <taxon>Bacteroidota</taxon>
        <taxon>Sphingobacteriia</taxon>
        <taxon>Sphingobacteriales</taxon>
        <taxon>Sphingobacteriaceae</taxon>
        <taxon>Mucilaginibacter</taxon>
    </lineage>
</organism>
<accession>A0ABP9FUT3</accession>
<reference evidence="3" key="1">
    <citation type="journal article" date="2019" name="Int. J. Syst. Evol. Microbiol.">
        <title>The Global Catalogue of Microorganisms (GCM) 10K type strain sequencing project: providing services to taxonomists for standard genome sequencing and annotation.</title>
        <authorList>
            <consortium name="The Broad Institute Genomics Platform"/>
            <consortium name="The Broad Institute Genome Sequencing Center for Infectious Disease"/>
            <person name="Wu L."/>
            <person name="Ma J."/>
        </authorList>
    </citation>
    <scope>NUCLEOTIDE SEQUENCE [LARGE SCALE GENOMIC DNA]</scope>
    <source>
        <strain evidence="3">JCM 18283</strain>
    </source>
</reference>
<dbReference type="Proteomes" id="UP001501436">
    <property type="component" value="Unassembled WGS sequence"/>
</dbReference>
<feature type="transmembrane region" description="Helical" evidence="1">
    <location>
        <begin position="335"/>
        <end position="355"/>
    </location>
</feature>
<feature type="transmembrane region" description="Helical" evidence="1">
    <location>
        <begin position="218"/>
        <end position="241"/>
    </location>
</feature>
<feature type="transmembrane region" description="Helical" evidence="1">
    <location>
        <begin position="75"/>
        <end position="95"/>
    </location>
</feature>